<keyword evidence="7" id="KW-1185">Reference proteome</keyword>
<dbReference type="Pfam" id="PF01753">
    <property type="entry name" value="zf-MYND"/>
    <property type="match status" value="1"/>
</dbReference>
<dbReference type="InterPro" id="IPR046824">
    <property type="entry name" value="Mss51-like_C"/>
</dbReference>
<dbReference type="SUPFAM" id="SSF144232">
    <property type="entry name" value="HIT/MYND zinc finger-like"/>
    <property type="match status" value="1"/>
</dbReference>
<dbReference type="PANTHER" id="PTHR47570">
    <property type="entry name" value="ZINC ION BINDING PROTEIN"/>
    <property type="match status" value="1"/>
</dbReference>
<dbReference type="EMBL" id="SDAM02029559">
    <property type="protein sequence ID" value="KAH6756401.1"/>
    <property type="molecule type" value="Genomic_DNA"/>
</dbReference>
<dbReference type="GO" id="GO:0008270">
    <property type="term" value="F:zinc ion binding"/>
    <property type="evidence" value="ECO:0007669"/>
    <property type="project" value="UniProtKB-KW"/>
</dbReference>
<feature type="domain" description="Mitochondrial splicing suppressor 51-like C-terminal" evidence="5">
    <location>
        <begin position="159"/>
        <end position="352"/>
    </location>
</feature>
<evidence type="ECO:0000259" key="5">
    <source>
        <dbReference type="Pfam" id="PF20179"/>
    </source>
</evidence>
<name>A0AAD4IPA7_PERFH</name>
<dbReference type="Pfam" id="PF20179">
    <property type="entry name" value="MSS51_C"/>
    <property type="match status" value="1"/>
</dbReference>
<protein>
    <submittedName>
        <fullName evidence="6">Zinc ion binding protein</fullName>
    </submittedName>
</protein>
<dbReference type="PANTHER" id="PTHR47570:SF1">
    <property type="entry name" value="ZINC ION BINDING PROTEIN"/>
    <property type="match status" value="1"/>
</dbReference>
<accession>A0AAD4IPA7</accession>
<comment type="caution">
    <text evidence="6">The sequence shown here is derived from an EMBL/GenBank/DDBJ whole genome shotgun (WGS) entry which is preliminary data.</text>
</comment>
<keyword evidence="2" id="KW-0863">Zinc-finger</keyword>
<keyword evidence="3" id="KW-0862">Zinc</keyword>
<feature type="domain" description="MYND-type" evidence="4">
    <location>
        <begin position="16"/>
        <end position="45"/>
    </location>
</feature>
<sequence length="373" mass="41908">MECAGKGSRTPCCGPPVRRCQRCQAVAYCSLAHQVSHRSAHKRECERLEQQMKCADILNDFPFTFTREATQIQGSRCSFLIRHGIHHIGMWMCECSCGGVSANSFDSRRLISSWNLPSELCPCRGPSSPIPECLTTWKDYYEWRCLPLYSPAALLLHWPLTIYRAIQLATLESLLPEISNELRIHYLGPERELIQLTVFGELRALLPGVKVHIDLVGPAIPQVSDGEKIDLCTYAQCNDMGCGCQYSADSYQERIKTCHSSAITLRLHAGCYHNRYEELLQDSFPHIVIAPNAGVAAYTSWLPTLEVIKELQVPAVFSDYCEEACHLAASCVRSVTGNAPRIRIQMNPFRHPLCVEEGALYLPCYSNCFLFGL</sequence>
<reference evidence="6 7" key="1">
    <citation type="journal article" date="2021" name="Nat. Commun.">
        <title>Incipient diploidization of the medicinal plant Perilla within 10,000 years.</title>
        <authorList>
            <person name="Zhang Y."/>
            <person name="Shen Q."/>
            <person name="Leng L."/>
            <person name="Zhang D."/>
            <person name="Chen S."/>
            <person name="Shi Y."/>
            <person name="Ning Z."/>
            <person name="Chen S."/>
        </authorList>
    </citation>
    <scope>NUCLEOTIDE SEQUENCE [LARGE SCALE GENOMIC DNA]</scope>
    <source>
        <strain evidence="7">cv. PC099</strain>
    </source>
</reference>
<organism evidence="6 7">
    <name type="scientific">Perilla frutescens var. hirtella</name>
    <name type="common">Perilla citriodora</name>
    <name type="synonym">Perilla setoyensis</name>
    <dbReference type="NCBI Taxonomy" id="608512"/>
    <lineage>
        <taxon>Eukaryota</taxon>
        <taxon>Viridiplantae</taxon>
        <taxon>Streptophyta</taxon>
        <taxon>Embryophyta</taxon>
        <taxon>Tracheophyta</taxon>
        <taxon>Spermatophyta</taxon>
        <taxon>Magnoliopsida</taxon>
        <taxon>eudicotyledons</taxon>
        <taxon>Gunneridae</taxon>
        <taxon>Pentapetalae</taxon>
        <taxon>asterids</taxon>
        <taxon>lamiids</taxon>
        <taxon>Lamiales</taxon>
        <taxon>Lamiaceae</taxon>
        <taxon>Nepetoideae</taxon>
        <taxon>Elsholtzieae</taxon>
        <taxon>Perilla</taxon>
    </lineage>
</organism>
<evidence type="ECO:0000313" key="7">
    <source>
        <dbReference type="Proteomes" id="UP001190926"/>
    </source>
</evidence>
<dbReference type="Proteomes" id="UP001190926">
    <property type="component" value="Unassembled WGS sequence"/>
</dbReference>
<gene>
    <name evidence="6" type="ORF">C2S53_002700</name>
</gene>
<dbReference type="InterPro" id="IPR002893">
    <property type="entry name" value="Znf_MYND"/>
</dbReference>
<evidence type="ECO:0000256" key="1">
    <source>
        <dbReference type="ARBA" id="ARBA00022723"/>
    </source>
</evidence>
<dbReference type="Gene3D" id="6.10.140.2220">
    <property type="match status" value="1"/>
</dbReference>
<evidence type="ECO:0000256" key="2">
    <source>
        <dbReference type="ARBA" id="ARBA00022771"/>
    </source>
</evidence>
<keyword evidence="1" id="KW-0479">Metal-binding</keyword>
<dbReference type="AlphaFoldDB" id="A0AAD4IPA7"/>
<evidence type="ECO:0000259" key="4">
    <source>
        <dbReference type="Pfam" id="PF01753"/>
    </source>
</evidence>
<evidence type="ECO:0000313" key="6">
    <source>
        <dbReference type="EMBL" id="KAH6756401.1"/>
    </source>
</evidence>
<evidence type="ECO:0000256" key="3">
    <source>
        <dbReference type="ARBA" id="ARBA00022833"/>
    </source>
</evidence>
<proteinExistence type="predicted"/>